<dbReference type="Proteomes" id="UP001205890">
    <property type="component" value="Unassembled WGS sequence"/>
</dbReference>
<sequence length="290" mass="29401">MALGSAASFGFNITFSRIAALSGVPGPTLVTWRVLAMMALGIAVGLVLRADFRIPRGERGPMVVLGLATAGCGLCYLSSVAFIPVTVAAVLFYTFPVLIVLASPFVEGGRIGGGLMAIALLAFCGVVLVVGPAFGDLDPIGLLLAAGASLSAVAQFFAAVRCPRTGTAAKVVWLQLMVLPVAALSALATGGLGGPGTLLLAPWSVAFNVFGFVLGFVLQLMALSRVTAVAGGLAFCAEPVVASLTSAAVLGETLMPVQYMGGAMVIAAIVANVLRDRRRSRLALTPEPAA</sequence>
<comment type="caution">
    <text evidence="3">The sequence shown here is derived from an EMBL/GenBank/DDBJ whole genome shotgun (WGS) entry which is preliminary data.</text>
</comment>
<dbReference type="Pfam" id="PF00892">
    <property type="entry name" value="EamA"/>
    <property type="match status" value="2"/>
</dbReference>
<feature type="transmembrane region" description="Helical" evidence="1">
    <location>
        <begin position="30"/>
        <end position="48"/>
    </location>
</feature>
<protein>
    <submittedName>
        <fullName evidence="3">EamA family transporter</fullName>
    </submittedName>
</protein>
<keyword evidence="1" id="KW-0812">Transmembrane</keyword>
<feature type="transmembrane region" description="Helical" evidence="1">
    <location>
        <begin position="113"/>
        <end position="134"/>
    </location>
</feature>
<evidence type="ECO:0000259" key="2">
    <source>
        <dbReference type="Pfam" id="PF00892"/>
    </source>
</evidence>
<reference evidence="3 4" key="1">
    <citation type="submission" date="2022-07" db="EMBL/GenBank/DDBJ databases">
        <authorList>
            <person name="Li W.-J."/>
            <person name="Deng Q.-Q."/>
        </authorList>
    </citation>
    <scope>NUCLEOTIDE SEQUENCE [LARGE SCALE GENOMIC DNA]</scope>
    <source>
        <strain evidence="3 4">SYSU M60028</strain>
    </source>
</reference>
<evidence type="ECO:0000313" key="3">
    <source>
        <dbReference type="EMBL" id="MCP8940686.1"/>
    </source>
</evidence>
<feature type="domain" description="EamA" evidence="2">
    <location>
        <begin position="140"/>
        <end position="271"/>
    </location>
</feature>
<dbReference type="EMBL" id="JANCLU010000025">
    <property type="protein sequence ID" value="MCP8940686.1"/>
    <property type="molecule type" value="Genomic_DNA"/>
</dbReference>
<keyword evidence="1" id="KW-1133">Transmembrane helix</keyword>
<feature type="transmembrane region" description="Helical" evidence="1">
    <location>
        <begin position="172"/>
        <end position="194"/>
    </location>
</feature>
<dbReference type="InterPro" id="IPR000620">
    <property type="entry name" value="EamA_dom"/>
</dbReference>
<feature type="transmembrane region" description="Helical" evidence="1">
    <location>
        <begin position="85"/>
        <end position="106"/>
    </location>
</feature>
<feature type="transmembrane region" description="Helical" evidence="1">
    <location>
        <begin position="140"/>
        <end position="160"/>
    </location>
</feature>
<feature type="transmembrane region" description="Helical" evidence="1">
    <location>
        <begin position="256"/>
        <end position="274"/>
    </location>
</feature>
<feature type="transmembrane region" description="Helical" evidence="1">
    <location>
        <begin position="228"/>
        <end position="250"/>
    </location>
</feature>
<feature type="domain" description="EamA" evidence="2">
    <location>
        <begin position="1"/>
        <end position="130"/>
    </location>
</feature>
<dbReference type="InterPro" id="IPR037185">
    <property type="entry name" value="EmrE-like"/>
</dbReference>
<evidence type="ECO:0000313" key="4">
    <source>
        <dbReference type="Proteomes" id="UP001205890"/>
    </source>
</evidence>
<keyword evidence="1" id="KW-0472">Membrane</keyword>
<accession>A0ABT1LIA7</accession>
<organism evidence="3 4">
    <name type="scientific">Alsobacter ponti</name>
    <dbReference type="NCBI Taxonomy" id="2962936"/>
    <lineage>
        <taxon>Bacteria</taxon>
        <taxon>Pseudomonadati</taxon>
        <taxon>Pseudomonadota</taxon>
        <taxon>Alphaproteobacteria</taxon>
        <taxon>Hyphomicrobiales</taxon>
        <taxon>Alsobacteraceae</taxon>
        <taxon>Alsobacter</taxon>
    </lineage>
</organism>
<keyword evidence="4" id="KW-1185">Reference proteome</keyword>
<feature type="transmembrane region" description="Helical" evidence="1">
    <location>
        <begin position="200"/>
        <end position="221"/>
    </location>
</feature>
<dbReference type="PANTHER" id="PTHR22911">
    <property type="entry name" value="ACYL-MALONYL CONDENSING ENZYME-RELATED"/>
    <property type="match status" value="1"/>
</dbReference>
<evidence type="ECO:0000256" key="1">
    <source>
        <dbReference type="SAM" id="Phobius"/>
    </source>
</evidence>
<feature type="transmembrane region" description="Helical" evidence="1">
    <location>
        <begin position="60"/>
        <end position="79"/>
    </location>
</feature>
<name>A0ABT1LIA7_9HYPH</name>
<dbReference type="SUPFAM" id="SSF103481">
    <property type="entry name" value="Multidrug resistance efflux transporter EmrE"/>
    <property type="match status" value="2"/>
</dbReference>
<proteinExistence type="predicted"/>
<dbReference type="RefSeq" id="WP_254745691.1">
    <property type="nucleotide sequence ID" value="NZ_JANCLU010000025.1"/>
</dbReference>
<gene>
    <name evidence="3" type="ORF">NK718_19340</name>
</gene>